<sequence length="54" mass="6182">MATREEAKAANNKDFLKKGMKSEGQVSKNQFVSTIEEPKLNKSVEYTRRDGYEV</sequence>
<gene>
    <name evidence="2" type="ORF">SDC9_121158</name>
</gene>
<dbReference type="AlphaFoldDB" id="A0A645CB64"/>
<protein>
    <submittedName>
        <fullName evidence="2">Uncharacterized protein</fullName>
    </submittedName>
</protein>
<feature type="region of interest" description="Disordered" evidence="1">
    <location>
        <begin position="1"/>
        <end position="23"/>
    </location>
</feature>
<name>A0A645CB64_9ZZZZ</name>
<evidence type="ECO:0000313" key="2">
    <source>
        <dbReference type="EMBL" id="MPM74173.1"/>
    </source>
</evidence>
<reference evidence="2" key="1">
    <citation type="submission" date="2019-08" db="EMBL/GenBank/DDBJ databases">
        <authorList>
            <person name="Kucharzyk K."/>
            <person name="Murdoch R.W."/>
            <person name="Higgins S."/>
            <person name="Loffler F."/>
        </authorList>
    </citation>
    <scope>NUCLEOTIDE SEQUENCE</scope>
</reference>
<accession>A0A645CB64</accession>
<proteinExistence type="predicted"/>
<comment type="caution">
    <text evidence="2">The sequence shown here is derived from an EMBL/GenBank/DDBJ whole genome shotgun (WGS) entry which is preliminary data.</text>
</comment>
<evidence type="ECO:0000256" key="1">
    <source>
        <dbReference type="SAM" id="MobiDB-lite"/>
    </source>
</evidence>
<organism evidence="2">
    <name type="scientific">bioreactor metagenome</name>
    <dbReference type="NCBI Taxonomy" id="1076179"/>
    <lineage>
        <taxon>unclassified sequences</taxon>
        <taxon>metagenomes</taxon>
        <taxon>ecological metagenomes</taxon>
    </lineage>
</organism>
<dbReference type="EMBL" id="VSSQ01025796">
    <property type="protein sequence ID" value="MPM74173.1"/>
    <property type="molecule type" value="Genomic_DNA"/>
</dbReference>